<comment type="similarity">
    <text evidence="2">Belongs to the XPF family.</text>
</comment>
<dbReference type="eggNOG" id="KOG0442">
    <property type="taxonomic scope" value="Eukaryota"/>
</dbReference>
<organism evidence="13 14">
    <name type="scientific">Daphnia pulex</name>
    <name type="common">Water flea</name>
    <dbReference type="NCBI Taxonomy" id="6669"/>
    <lineage>
        <taxon>Eukaryota</taxon>
        <taxon>Metazoa</taxon>
        <taxon>Ecdysozoa</taxon>
        <taxon>Arthropoda</taxon>
        <taxon>Crustacea</taxon>
        <taxon>Branchiopoda</taxon>
        <taxon>Diplostraca</taxon>
        <taxon>Cladocera</taxon>
        <taxon>Anomopoda</taxon>
        <taxon>Daphniidae</taxon>
        <taxon>Daphnia</taxon>
    </lineage>
</organism>
<feature type="region of interest" description="Disordered" evidence="11">
    <location>
        <begin position="796"/>
        <end position="818"/>
    </location>
</feature>
<dbReference type="InterPro" id="IPR006166">
    <property type="entry name" value="ERCC4_domain"/>
</dbReference>
<evidence type="ECO:0000256" key="11">
    <source>
        <dbReference type="SAM" id="MobiDB-lite"/>
    </source>
</evidence>
<evidence type="ECO:0000256" key="1">
    <source>
        <dbReference type="ARBA" id="ARBA00004123"/>
    </source>
</evidence>
<dbReference type="SUPFAM" id="SSF47781">
    <property type="entry name" value="RuvA domain 2-like"/>
    <property type="match status" value="1"/>
</dbReference>
<dbReference type="InParanoid" id="E9HNI0"/>
<dbReference type="FunFam" id="3.40.50.10130:FF:000002">
    <property type="entry name" value="DNA repair endonuclease XPF"/>
    <property type="match status" value="1"/>
</dbReference>
<dbReference type="AlphaFoldDB" id="E9HNI0"/>
<dbReference type="KEGG" id="dpx:DAPPUDRAFT_331812"/>
<dbReference type="HOGENOM" id="CLU_002265_1_0_1"/>
<keyword evidence="3" id="KW-0540">Nuclease</keyword>
<comment type="subcellular location">
    <subcellularLocation>
        <location evidence="1">Nucleus</location>
    </subcellularLocation>
</comment>
<evidence type="ECO:0000256" key="3">
    <source>
        <dbReference type="ARBA" id="ARBA00022722"/>
    </source>
</evidence>
<dbReference type="GO" id="GO:0000014">
    <property type="term" value="F:single-stranded DNA endodeoxyribonuclease activity"/>
    <property type="evidence" value="ECO:0000318"/>
    <property type="project" value="GO_Central"/>
</dbReference>
<dbReference type="Pfam" id="PF02732">
    <property type="entry name" value="ERCC4"/>
    <property type="match status" value="1"/>
</dbReference>
<evidence type="ECO:0000256" key="2">
    <source>
        <dbReference type="ARBA" id="ARBA00010015"/>
    </source>
</evidence>
<dbReference type="OMA" id="THILDIM"/>
<dbReference type="InterPro" id="IPR047520">
    <property type="entry name" value="XPF_nuclease"/>
</dbReference>
<dbReference type="Gene3D" id="1.10.150.20">
    <property type="entry name" value="5' to 3' exonuclease, C-terminal subdomain"/>
    <property type="match status" value="1"/>
</dbReference>
<evidence type="ECO:0000313" key="13">
    <source>
        <dbReference type="EMBL" id="EFX66710.1"/>
    </source>
</evidence>
<dbReference type="GO" id="GO:0000110">
    <property type="term" value="C:nucleotide-excision repair factor 1 complex"/>
    <property type="evidence" value="ECO:0000318"/>
    <property type="project" value="GO_Central"/>
</dbReference>
<dbReference type="CDD" id="cd20078">
    <property type="entry name" value="XPF_nuclease_XPF_euk"/>
    <property type="match status" value="1"/>
</dbReference>
<dbReference type="SMART" id="SM00891">
    <property type="entry name" value="ERCC4"/>
    <property type="match status" value="1"/>
</dbReference>
<evidence type="ECO:0000256" key="8">
    <source>
        <dbReference type="ARBA" id="ARBA00023204"/>
    </source>
</evidence>
<dbReference type="STRING" id="6669.E9HNI0"/>
<sequence length="818" mass="94004">MLDFENQMFLDILNEDGLVIAAKGIGLESVFINLLKVYSDAGNLVIVLGTTPKEEEFFTGELDSMGVKPLPKLLTSEFSVNDRQSVYMEGGVIFSSSRILVVDMLMDRMPIDLVTGMLIYKAHRIIETSQEAFILRLYRQKNKKGFIKAFSSSPISFTRGFSQVTRVMKSLYVRNLFLWPRFHATIQSTLKENQPDVVELRLPLTPYMVTMQTAILDLIHFSVKELRRINPSLDLDEMTVENALSKCFKKIIKFQLEPVWHQLSGKTKQLLEDLGILRNLLLTLTQYDCVTFNVVVKSLKTTEKALKSAGWMLLDAAENLFITTKARVYGKSLEEDAKPELEENPKWIALAEVLKEIRLEIAVQGEQFPSIKTLIVAEDDRTCDQLRQILESGSKEFLEKIFKKSNSPKNSYEKYDLHNTNENDDESPEHVNETVIVQPLKGGADPYGLHRTLYKLCPRFVIMYDCDVSFIRQVEVYQATHKEHTVRVYFMFYDASAEEQSYLTSLRKEKEAFEMLIREKATMVIPEDREGRTDDHPDFVRDPRKASEMALVPLDTRQMTRKDVRQVVVVDMREFRSELPSLLHRRGIDILPITIEVGDYILTPDICVERKSLSDLIGSLNNGRLYNQSQEMCRHYAKPMLLIEFDHDKPFALQGKYYLSNDDSSLTDVTSRLQLLTLHFPKLRIVWSPGPYATAEIFEELKKGREQPDPAKAASISSDYYTEKNAEKYNPAIHDFMMKLPGINTKNIRRVLNKVEDLGQLISLSLEELHELLENGVNAKELWDALHSSQHLAVLEAEPTGKNKGKKGKSWRGRQRKY</sequence>
<accession>E9HNI0</accession>
<dbReference type="FunCoup" id="E9HNI0">
    <property type="interactions" value="1795"/>
</dbReference>
<feature type="domain" description="ERCC4" evidence="12">
    <location>
        <begin position="567"/>
        <end position="647"/>
    </location>
</feature>
<keyword evidence="5" id="KW-0227">DNA damage</keyword>
<evidence type="ECO:0000256" key="9">
    <source>
        <dbReference type="ARBA" id="ARBA00023242"/>
    </source>
</evidence>
<evidence type="ECO:0000256" key="6">
    <source>
        <dbReference type="ARBA" id="ARBA00022801"/>
    </source>
</evidence>
<dbReference type="Proteomes" id="UP000000305">
    <property type="component" value="Unassembled WGS sequence"/>
</dbReference>
<keyword evidence="8" id="KW-0234">DNA repair</keyword>
<dbReference type="PhylomeDB" id="E9HNI0"/>
<evidence type="ECO:0000313" key="14">
    <source>
        <dbReference type="Proteomes" id="UP000000305"/>
    </source>
</evidence>
<feature type="compositionally biased region" description="Basic residues" evidence="11">
    <location>
        <begin position="803"/>
        <end position="818"/>
    </location>
</feature>
<evidence type="ECO:0000256" key="7">
    <source>
        <dbReference type="ARBA" id="ARBA00023125"/>
    </source>
</evidence>
<dbReference type="Gene3D" id="3.40.50.10130">
    <property type="match status" value="1"/>
</dbReference>
<name>E9HNI0_DAPPU</name>
<keyword evidence="6" id="KW-0378">Hydrolase</keyword>
<dbReference type="OrthoDB" id="361020at2759"/>
<proteinExistence type="inferred from homology"/>
<keyword evidence="9" id="KW-0539">Nucleus</keyword>
<dbReference type="GO" id="GO:0000712">
    <property type="term" value="P:resolution of meiotic recombination intermediates"/>
    <property type="evidence" value="ECO:0000318"/>
    <property type="project" value="GO_Central"/>
</dbReference>
<keyword evidence="4" id="KW-0255">Endonuclease</keyword>
<dbReference type="FunFam" id="1.10.150.20:FF:000107">
    <property type="entry name" value="DNA repair endonuclease XPF"/>
    <property type="match status" value="1"/>
</dbReference>
<dbReference type="SUPFAM" id="SSF52980">
    <property type="entry name" value="Restriction endonuclease-like"/>
    <property type="match status" value="1"/>
</dbReference>
<dbReference type="PANTHER" id="PTHR10150">
    <property type="entry name" value="DNA REPAIR ENDONUCLEASE XPF"/>
    <property type="match status" value="1"/>
</dbReference>
<protein>
    <recommendedName>
        <fullName evidence="10">DNA repair endonuclease XPF</fullName>
    </recommendedName>
</protein>
<reference evidence="13 14" key="1">
    <citation type="journal article" date="2011" name="Science">
        <title>The ecoresponsive genome of Daphnia pulex.</title>
        <authorList>
            <person name="Colbourne J.K."/>
            <person name="Pfrender M.E."/>
            <person name="Gilbert D."/>
            <person name="Thomas W.K."/>
            <person name="Tucker A."/>
            <person name="Oakley T.H."/>
            <person name="Tokishita S."/>
            <person name="Aerts A."/>
            <person name="Arnold G.J."/>
            <person name="Basu M.K."/>
            <person name="Bauer D.J."/>
            <person name="Caceres C.E."/>
            <person name="Carmel L."/>
            <person name="Casola C."/>
            <person name="Choi J.H."/>
            <person name="Detter J.C."/>
            <person name="Dong Q."/>
            <person name="Dusheyko S."/>
            <person name="Eads B.D."/>
            <person name="Frohlich T."/>
            <person name="Geiler-Samerotte K.A."/>
            <person name="Gerlach D."/>
            <person name="Hatcher P."/>
            <person name="Jogdeo S."/>
            <person name="Krijgsveld J."/>
            <person name="Kriventseva E.V."/>
            <person name="Kultz D."/>
            <person name="Laforsch C."/>
            <person name="Lindquist E."/>
            <person name="Lopez J."/>
            <person name="Manak J.R."/>
            <person name="Muller J."/>
            <person name="Pangilinan J."/>
            <person name="Patwardhan R.P."/>
            <person name="Pitluck S."/>
            <person name="Pritham E.J."/>
            <person name="Rechtsteiner A."/>
            <person name="Rho M."/>
            <person name="Rogozin I.B."/>
            <person name="Sakarya O."/>
            <person name="Salamov A."/>
            <person name="Schaack S."/>
            <person name="Shapiro H."/>
            <person name="Shiga Y."/>
            <person name="Skalitzky C."/>
            <person name="Smith Z."/>
            <person name="Souvorov A."/>
            <person name="Sung W."/>
            <person name="Tang Z."/>
            <person name="Tsuchiya D."/>
            <person name="Tu H."/>
            <person name="Vos H."/>
            <person name="Wang M."/>
            <person name="Wolf Y.I."/>
            <person name="Yamagata H."/>
            <person name="Yamada T."/>
            <person name="Ye Y."/>
            <person name="Shaw J.R."/>
            <person name="Andrews J."/>
            <person name="Crease T.J."/>
            <person name="Tang H."/>
            <person name="Lucas S.M."/>
            <person name="Robertson H.M."/>
            <person name="Bork P."/>
            <person name="Koonin E.V."/>
            <person name="Zdobnov E.M."/>
            <person name="Grigoriev I.V."/>
            <person name="Lynch M."/>
            <person name="Boore J.L."/>
        </authorList>
    </citation>
    <scope>NUCLEOTIDE SEQUENCE [LARGE SCALE GENOMIC DNA]</scope>
</reference>
<dbReference type="EMBL" id="GL732696">
    <property type="protein sequence ID" value="EFX66710.1"/>
    <property type="molecule type" value="Genomic_DNA"/>
</dbReference>
<dbReference type="GO" id="GO:0003684">
    <property type="term" value="F:damaged DNA binding"/>
    <property type="evidence" value="ECO:0000318"/>
    <property type="project" value="GO_Central"/>
</dbReference>
<dbReference type="GO" id="GO:1901255">
    <property type="term" value="P:nucleotide-excision repair involved in interstrand cross-link repair"/>
    <property type="evidence" value="ECO:0000318"/>
    <property type="project" value="GO_Central"/>
</dbReference>
<dbReference type="PANTHER" id="PTHR10150:SF0">
    <property type="entry name" value="DNA REPAIR ENDONUCLEASE XPF"/>
    <property type="match status" value="1"/>
</dbReference>
<dbReference type="InterPro" id="IPR011335">
    <property type="entry name" value="Restrct_endonuc-II-like"/>
</dbReference>
<dbReference type="GO" id="GO:0000724">
    <property type="term" value="P:double-strand break repair via homologous recombination"/>
    <property type="evidence" value="ECO:0000318"/>
    <property type="project" value="GO_Central"/>
</dbReference>
<gene>
    <name evidence="13" type="ORF">DAPPUDRAFT_331812</name>
</gene>
<evidence type="ECO:0000256" key="5">
    <source>
        <dbReference type="ARBA" id="ARBA00022763"/>
    </source>
</evidence>
<dbReference type="InterPro" id="IPR010994">
    <property type="entry name" value="RuvA_2-like"/>
</dbReference>
<evidence type="ECO:0000256" key="10">
    <source>
        <dbReference type="ARBA" id="ARBA00072370"/>
    </source>
</evidence>
<dbReference type="GO" id="GO:0003697">
    <property type="term" value="F:single-stranded DNA binding"/>
    <property type="evidence" value="ECO:0000318"/>
    <property type="project" value="GO_Central"/>
</dbReference>
<evidence type="ECO:0000256" key="4">
    <source>
        <dbReference type="ARBA" id="ARBA00022759"/>
    </source>
</evidence>
<evidence type="ECO:0000259" key="12">
    <source>
        <dbReference type="SMART" id="SM00891"/>
    </source>
</evidence>
<keyword evidence="14" id="KW-1185">Reference proteome</keyword>
<keyword evidence="7" id="KW-0238">DNA-binding</keyword>